<comment type="similarity">
    <text evidence="3">Belongs to the folylpolyglutamate synthase family.</text>
</comment>
<keyword evidence="7" id="KW-0436">Ligase</keyword>
<dbReference type="InterPro" id="IPR018109">
    <property type="entry name" value="Folylpolyglutamate_synth_CS"/>
</dbReference>
<comment type="pathway">
    <text evidence="2">Cofactor biosynthesis; tetrahydrofolylpolyglutamate biosynthesis.</text>
</comment>
<dbReference type="InterPro" id="IPR024607">
    <property type="entry name" value="Sulfatase_CS"/>
</dbReference>
<evidence type="ECO:0000256" key="11">
    <source>
        <dbReference type="ARBA" id="ARBA00022840"/>
    </source>
</evidence>
<dbReference type="RefSeq" id="XP_002730447.1">
    <property type="nucleotide sequence ID" value="XM_002730401.1"/>
</dbReference>
<dbReference type="Proteomes" id="UP000694865">
    <property type="component" value="Unplaced"/>
</dbReference>
<evidence type="ECO:0000259" key="17">
    <source>
        <dbReference type="Pfam" id="PF00884"/>
    </source>
</evidence>
<evidence type="ECO:0000256" key="9">
    <source>
        <dbReference type="ARBA" id="ARBA00022741"/>
    </source>
</evidence>
<dbReference type="Pfam" id="PF00884">
    <property type="entry name" value="Sulfatase"/>
    <property type="match status" value="1"/>
</dbReference>
<proteinExistence type="inferred from homology"/>
<evidence type="ECO:0000256" key="8">
    <source>
        <dbReference type="ARBA" id="ARBA00022723"/>
    </source>
</evidence>
<keyword evidence="6" id="KW-0554">One-carbon metabolism</keyword>
<evidence type="ECO:0000313" key="19">
    <source>
        <dbReference type="RefSeq" id="XP_002730447.1"/>
    </source>
</evidence>
<dbReference type="SUPFAM" id="SSF53623">
    <property type="entry name" value="MurD-like peptide ligases, catalytic domain"/>
    <property type="match status" value="1"/>
</dbReference>
<keyword evidence="10" id="KW-0378">Hydrolase</keyword>
<evidence type="ECO:0000256" key="2">
    <source>
        <dbReference type="ARBA" id="ARBA00005150"/>
    </source>
</evidence>
<keyword evidence="11" id="KW-0067">ATP-binding</keyword>
<dbReference type="SUPFAM" id="SSF53244">
    <property type="entry name" value="MurD-like peptide ligases, peptide-binding domain"/>
    <property type="match status" value="1"/>
</dbReference>
<dbReference type="Gene3D" id="3.40.720.10">
    <property type="entry name" value="Alkaline Phosphatase, subunit A"/>
    <property type="match status" value="1"/>
</dbReference>
<evidence type="ECO:0000256" key="12">
    <source>
        <dbReference type="ARBA" id="ARBA00022842"/>
    </source>
</evidence>
<name>A0ABM0GIA8_SACKO</name>
<sequence>MLGETYMDAIRLCNTPFQKVDDYNEWLVNRSLTEFRGHLERAELNLDDIDSLNIIHISGTKGKGSVSAFCESIMRAHGLKTGFFSSPHLIEIRERIRINGLPLTRDDFTKYFFDVYKKVGGFESMGIFRFLTLVALHAFIQEKVDVFIMEVGRGGTYDSTNVIRRPTVTGINLIDFDHMQFLGDTLAKIAWHKAGICKPGRPAFTVPQSEEAVDTILARAKELNAPIHLVPELDDYDWQGQPMKLGISGEHQKRNASLAIQLCRSWIEEHKSNLASFEDIHIKANVRCSGPIAPAFKLTEAFINGLRNCFWPARTQIIKRENVTYYMDGAHTEMGIKACVKWFLQAASEEELQLGKRCVKVLLFNVTRERDPKELMVDLIPCNFAAAGFCPNVTEIVSGEPVIGIDRSFLEIPIQAEHDVCEENRQAWQSLQEEVERDSISPESSSRTESDQDSSKYVRFECVKHALQWLSCGKDSYLPKPRSEDPTPPQPVMEADHIHTGLQHDVIRYDQPNCLPLDEVTLAEKLKEAGYSTNLVGKWHLGYYTPSCLPTRRGFDSFFGYLIGQEDYYKHIHKGGYDLKRQETDVSKQYQGDYSTHVFTSEAQNIIKTHDPSTIIRTTVAQFDGVTAEHFPEFVSLLETLINQGEESSPDAVSDIFTEGGLKQRMLLRVSLGVLSTAAKPSYLYRPIIFPQISCSCDNKKHPTKHPKALSPGIIDYLPI</sequence>
<evidence type="ECO:0000256" key="15">
    <source>
        <dbReference type="ARBA" id="ARBA00047493"/>
    </source>
</evidence>
<evidence type="ECO:0000256" key="10">
    <source>
        <dbReference type="ARBA" id="ARBA00022801"/>
    </source>
</evidence>
<dbReference type="InterPro" id="IPR000917">
    <property type="entry name" value="Sulfatase_N"/>
</dbReference>
<dbReference type="SUPFAM" id="SSF53649">
    <property type="entry name" value="Alkaline phosphatase-like"/>
    <property type="match status" value="1"/>
</dbReference>
<dbReference type="InterPro" id="IPR036565">
    <property type="entry name" value="Mur-like_cat_sf"/>
</dbReference>
<feature type="region of interest" description="Disordered" evidence="16">
    <location>
        <begin position="432"/>
        <end position="452"/>
    </location>
</feature>
<dbReference type="PANTHER" id="PTHR11136:SF5">
    <property type="entry name" value="FOLYLPOLYGLUTAMATE SYNTHASE, MITOCHONDRIAL"/>
    <property type="match status" value="1"/>
</dbReference>
<gene>
    <name evidence="19" type="primary">LOC100367798</name>
</gene>
<comment type="catalytic activity">
    <reaction evidence="15">
        <text>(6S)-5,6,7,8-tetrahydrofolyl-(gamma-L-Glu)(n) + L-glutamate + ATP = (6S)-5,6,7,8-tetrahydrofolyl-(gamma-L-Glu)(n+1) + ADP + phosphate + H(+)</text>
        <dbReference type="Rhea" id="RHEA:10580"/>
        <dbReference type="Rhea" id="RHEA-COMP:14738"/>
        <dbReference type="Rhea" id="RHEA-COMP:14740"/>
        <dbReference type="ChEBI" id="CHEBI:15378"/>
        <dbReference type="ChEBI" id="CHEBI:29985"/>
        <dbReference type="ChEBI" id="CHEBI:30616"/>
        <dbReference type="ChEBI" id="CHEBI:43474"/>
        <dbReference type="ChEBI" id="CHEBI:141005"/>
        <dbReference type="ChEBI" id="CHEBI:456216"/>
        <dbReference type="EC" id="6.3.2.17"/>
    </reaction>
</comment>
<evidence type="ECO:0000256" key="6">
    <source>
        <dbReference type="ARBA" id="ARBA00022563"/>
    </source>
</evidence>
<dbReference type="InterPro" id="IPR017850">
    <property type="entry name" value="Alkaline_phosphatase_core_sf"/>
</dbReference>
<evidence type="ECO:0000256" key="7">
    <source>
        <dbReference type="ARBA" id="ARBA00022598"/>
    </source>
</evidence>
<dbReference type="NCBIfam" id="TIGR01499">
    <property type="entry name" value="folC"/>
    <property type="match status" value="1"/>
</dbReference>
<evidence type="ECO:0000256" key="3">
    <source>
        <dbReference type="ARBA" id="ARBA00008276"/>
    </source>
</evidence>
<comment type="similarity">
    <text evidence="4">Belongs to the sulfatase family.</text>
</comment>
<dbReference type="PANTHER" id="PTHR11136">
    <property type="entry name" value="FOLYLPOLYGLUTAMATE SYNTHASE-RELATED"/>
    <property type="match status" value="1"/>
</dbReference>
<reference evidence="19" key="1">
    <citation type="submission" date="2025-08" db="UniProtKB">
        <authorList>
            <consortium name="RefSeq"/>
        </authorList>
    </citation>
    <scope>IDENTIFICATION</scope>
    <source>
        <tissue evidence="19">Testes</tissue>
    </source>
</reference>
<keyword evidence="18" id="KW-1185">Reference proteome</keyword>
<dbReference type="Gene3D" id="3.40.1190.10">
    <property type="entry name" value="Mur-like, catalytic domain"/>
    <property type="match status" value="1"/>
</dbReference>
<evidence type="ECO:0000256" key="1">
    <source>
        <dbReference type="ARBA" id="ARBA00001913"/>
    </source>
</evidence>
<organism evidence="18 19">
    <name type="scientific">Saccoglossus kowalevskii</name>
    <name type="common">Acorn worm</name>
    <dbReference type="NCBI Taxonomy" id="10224"/>
    <lineage>
        <taxon>Eukaryota</taxon>
        <taxon>Metazoa</taxon>
        <taxon>Hemichordata</taxon>
        <taxon>Enteropneusta</taxon>
        <taxon>Harrimaniidae</taxon>
        <taxon>Saccoglossus</taxon>
    </lineage>
</organism>
<protein>
    <recommendedName>
        <fullName evidence="5">tetrahydrofolate synthase</fullName>
        <ecNumber evidence="5">6.3.2.17</ecNumber>
    </recommendedName>
    <alternativeName>
        <fullName evidence="14">Folylpoly-gamma-glutamate synthetase</fullName>
    </alternativeName>
    <alternativeName>
        <fullName evidence="13">Tetrahydrofolylpolyglutamate synthase</fullName>
    </alternativeName>
</protein>
<evidence type="ECO:0000256" key="14">
    <source>
        <dbReference type="ARBA" id="ARBA00030876"/>
    </source>
</evidence>
<keyword evidence="12" id="KW-0460">Magnesium</keyword>
<dbReference type="EC" id="6.3.2.17" evidence="5"/>
<dbReference type="Gene3D" id="3.90.190.20">
    <property type="entry name" value="Mur ligase, C-terminal domain"/>
    <property type="match status" value="1"/>
</dbReference>
<evidence type="ECO:0000256" key="5">
    <source>
        <dbReference type="ARBA" id="ARBA00013025"/>
    </source>
</evidence>
<dbReference type="PROSITE" id="PS00149">
    <property type="entry name" value="SULFATASE_2"/>
    <property type="match status" value="1"/>
</dbReference>
<accession>A0ABM0GIA8</accession>
<feature type="domain" description="Sulfatase N-terminal" evidence="17">
    <location>
        <begin position="508"/>
        <end position="612"/>
    </location>
</feature>
<dbReference type="InterPro" id="IPR036615">
    <property type="entry name" value="Mur_ligase_C_dom_sf"/>
</dbReference>
<dbReference type="PROSITE" id="PS01011">
    <property type="entry name" value="FOLYLPOLYGLU_SYNT_1"/>
    <property type="match status" value="1"/>
</dbReference>
<dbReference type="GeneID" id="100367798"/>
<dbReference type="InterPro" id="IPR001645">
    <property type="entry name" value="Folylpolyglutamate_synth"/>
</dbReference>
<comment type="cofactor">
    <cofactor evidence="1">
        <name>Ca(2+)</name>
        <dbReference type="ChEBI" id="CHEBI:29108"/>
    </cofactor>
</comment>
<evidence type="ECO:0000256" key="13">
    <source>
        <dbReference type="ARBA" id="ARBA00030592"/>
    </source>
</evidence>
<keyword evidence="9" id="KW-0547">Nucleotide-binding</keyword>
<evidence type="ECO:0000256" key="4">
    <source>
        <dbReference type="ARBA" id="ARBA00008779"/>
    </source>
</evidence>
<keyword evidence="8" id="KW-0479">Metal-binding</keyword>
<evidence type="ECO:0000256" key="16">
    <source>
        <dbReference type="SAM" id="MobiDB-lite"/>
    </source>
</evidence>
<evidence type="ECO:0000313" key="18">
    <source>
        <dbReference type="Proteomes" id="UP000694865"/>
    </source>
</evidence>